<accession>A0ABW1Q8Z1</accession>
<feature type="domain" description="Type II methyltransferase M.Eco57I C-terminal" evidence="8">
    <location>
        <begin position="249"/>
        <end position="511"/>
    </location>
</feature>
<dbReference type="Proteomes" id="UP001596244">
    <property type="component" value="Unassembled WGS sequence"/>
</dbReference>
<dbReference type="Gene3D" id="3.40.50.150">
    <property type="entry name" value="Vaccinia Virus protein VP39"/>
    <property type="match status" value="1"/>
</dbReference>
<dbReference type="RefSeq" id="WP_376999807.1">
    <property type="nucleotide sequence ID" value="NZ_JBHSQE010000001.1"/>
</dbReference>
<protein>
    <recommendedName>
        <fullName evidence="2">site-specific DNA-methyltransferase (adenine-specific)</fullName>
        <ecNumber evidence="2">2.1.1.72</ecNumber>
    </recommendedName>
</protein>
<evidence type="ECO:0000256" key="1">
    <source>
        <dbReference type="ARBA" id="ARBA00006594"/>
    </source>
</evidence>
<organism evidence="9 10">
    <name type="scientific">Corynebacterium nasicanis</name>
    <dbReference type="NCBI Taxonomy" id="1448267"/>
    <lineage>
        <taxon>Bacteria</taxon>
        <taxon>Bacillati</taxon>
        <taxon>Actinomycetota</taxon>
        <taxon>Actinomycetes</taxon>
        <taxon>Mycobacteriales</taxon>
        <taxon>Corynebacteriaceae</taxon>
        <taxon>Corynebacterium</taxon>
    </lineage>
</organism>
<comment type="similarity">
    <text evidence="1">Belongs to the N(4)/N(6)-methyltransferase family.</text>
</comment>
<name>A0ABW1Q8Z1_9CORY</name>
<keyword evidence="4 9" id="KW-0808">Transferase</keyword>
<keyword evidence="3 9" id="KW-0489">Methyltransferase</keyword>
<dbReference type="InterPro" id="IPR029063">
    <property type="entry name" value="SAM-dependent_MTases_sf"/>
</dbReference>
<evidence type="ECO:0000259" key="7">
    <source>
        <dbReference type="Pfam" id="PF07669"/>
    </source>
</evidence>
<evidence type="ECO:0000256" key="6">
    <source>
        <dbReference type="ARBA" id="ARBA00047942"/>
    </source>
</evidence>
<evidence type="ECO:0000256" key="2">
    <source>
        <dbReference type="ARBA" id="ARBA00011900"/>
    </source>
</evidence>
<feature type="domain" description="Type II methyltransferase M.TaqI-like" evidence="7">
    <location>
        <begin position="93"/>
        <end position="199"/>
    </location>
</feature>
<proteinExistence type="inferred from homology"/>
<dbReference type="InterPro" id="IPR002052">
    <property type="entry name" value="DNA_methylase_N6_adenine_CS"/>
</dbReference>
<dbReference type="InterPro" id="IPR011639">
    <property type="entry name" value="MethylTrfase_TaqI-like_dom"/>
</dbReference>
<comment type="caution">
    <text evidence="9">The sequence shown here is derived from an EMBL/GenBank/DDBJ whole genome shotgun (WGS) entry which is preliminary data.</text>
</comment>
<dbReference type="SUPFAM" id="SSF53335">
    <property type="entry name" value="S-adenosyl-L-methionine-dependent methyltransferases"/>
    <property type="match status" value="1"/>
</dbReference>
<dbReference type="PROSITE" id="PS00092">
    <property type="entry name" value="N6_MTASE"/>
    <property type="match status" value="1"/>
</dbReference>
<dbReference type="PANTHER" id="PTHR33841:SF5">
    <property type="entry name" value="DNA METHYLASE (MODIFICATION METHYLASE) (METHYLTRANSFERASE)-RELATED"/>
    <property type="match status" value="1"/>
</dbReference>
<reference evidence="10" key="1">
    <citation type="journal article" date="2019" name="Int. J. Syst. Evol. Microbiol.">
        <title>The Global Catalogue of Microorganisms (GCM) 10K type strain sequencing project: providing services to taxonomists for standard genome sequencing and annotation.</title>
        <authorList>
            <consortium name="The Broad Institute Genomics Platform"/>
            <consortium name="The Broad Institute Genome Sequencing Center for Infectious Disease"/>
            <person name="Wu L."/>
            <person name="Ma J."/>
        </authorList>
    </citation>
    <scope>NUCLEOTIDE SEQUENCE [LARGE SCALE GENOMIC DNA]</scope>
    <source>
        <strain evidence="10">CCUG 51943</strain>
    </source>
</reference>
<keyword evidence="5" id="KW-0949">S-adenosyl-L-methionine</keyword>
<sequence length="545" mass="58755">MDTSELRKARGAFFTPTDVALFLAEWAVRHPGDRVLEPSTGDAELLVSAVGRLRELGAVDPRVWGSELHASSAQVGVERIVEAGGVGEIEVQDFFNREVAEPFDVVIGNPPYIRFQSFTGPERARAREAALSAGVALSGLASAWAAFTVRGAQHLAPGGRLAFVLPSELLTANYGGPVREYLIQNFADIEIILFDERIFADVDTDALLLLASGYGCGPAAELSFRRIHNAASLDRLPPAVSWTPADPAGKWSAATVSAEVTSTVLDLQEEGSLVPLLDWGQTKLGAVTGRNTFFALTLEDVENARLRRDEVLPLSPPGSAHLRGLELSAAALRELGAQGKRTSLFYPTEHKLSAGAEAYIADGEGQGVSGAYKCRVRRLWWQVPLSKPADLFLTYMNADTARLVTNSAGAYHLNSVHGVYLRPECRKLGRGYLPLAALNSMTLLSAETTGRAYGGGVLKIEPGEANRWLVPSIGSIDRAKDALSAIRPLVGSKLGRKDLGAAVKLVDEVVLVESLGISRKTVREARDARNELAYRREVRSRGIRN</sequence>
<dbReference type="PRINTS" id="PR00507">
    <property type="entry name" value="N12N6MTFRASE"/>
</dbReference>
<dbReference type="EC" id="2.1.1.72" evidence="2"/>
<evidence type="ECO:0000256" key="4">
    <source>
        <dbReference type="ARBA" id="ARBA00022679"/>
    </source>
</evidence>
<evidence type="ECO:0000313" key="10">
    <source>
        <dbReference type="Proteomes" id="UP001596244"/>
    </source>
</evidence>
<dbReference type="InterPro" id="IPR054520">
    <property type="entry name" value="M_Eco57I_C"/>
</dbReference>
<dbReference type="GO" id="GO:0032259">
    <property type="term" value="P:methylation"/>
    <property type="evidence" value="ECO:0007669"/>
    <property type="project" value="UniProtKB-KW"/>
</dbReference>
<keyword evidence="10" id="KW-1185">Reference proteome</keyword>
<evidence type="ECO:0000256" key="5">
    <source>
        <dbReference type="ARBA" id="ARBA00022691"/>
    </source>
</evidence>
<evidence type="ECO:0000259" key="8">
    <source>
        <dbReference type="Pfam" id="PF22837"/>
    </source>
</evidence>
<dbReference type="Pfam" id="PF22837">
    <property type="entry name" value="M_Eco57I_C"/>
    <property type="match status" value="1"/>
</dbReference>
<comment type="catalytic activity">
    <reaction evidence="6">
        <text>a 2'-deoxyadenosine in DNA + S-adenosyl-L-methionine = an N(6)-methyl-2'-deoxyadenosine in DNA + S-adenosyl-L-homocysteine + H(+)</text>
        <dbReference type="Rhea" id="RHEA:15197"/>
        <dbReference type="Rhea" id="RHEA-COMP:12418"/>
        <dbReference type="Rhea" id="RHEA-COMP:12419"/>
        <dbReference type="ChEBI" id="CHEBI:15378"/>
        <dbReference type="ChEBI" id="CHEBI:57856"/>
        <dbReference type="ChEBI" id="CHEBI:59789"/>
        <dbReference type="ChEBI" id="CHEBI:90615"/>
        <dbReference type="ChEBI" id="CHEBI:90616"/>
        <dbReference type="EC" id="2.1.1.72"/>
    </reaction>
</comment>
<dbReference type="GO" id="GO:0008168">
    <property type="term" value="F:methyltransferase activity"/>
    <property type="evidence" value="ECO:0007669"/>
    <property type="project" value="UniProtKB-KW"/>
</dbReference>
<dbReference type="InterPro" id="IPR050953">
    <property type="entry name" value="N4_N6_ade-DNA_methylase"/>
</dbReference>
<dbReference type="Pfam" id="PF07669">
    <property type="entry name" value="Eco57I"/>
    <property type="match status" value="1"/>
</dbReference>
<gene>
    <name evidence="9" type="ORF">ACFPUZ_03220</name>
</gene>
<dbReference type="PANTHER" id="PTHR33841">
    <property type="entry name" value="DNA METHYLTRANSFERASE YEEA-RELATED"/>
    <property type="match status" value="1"/>
</dbReference>
<dbReference type="EMBL" id="JBHSQE010000001">
    <property type="protein sequence ID" value="MFC6145822.1"/>
    <property type="molecule type" value="Genomic_DNA"/>
</dbReference>
<evidence type="ECO:0000256" key="3">
    <source>
        <dbReference type="ARBA" id="ARBA00022603"/>
    </source>
</evidence>
<evidence type="ECO:0000313" key="9">
    <source>
        <dbReference type="EMBL" id="MFC6145822.1"/>
    </source>
</evidence>